<proteinExistence type="predicted"/>
<sequence length="222" mass="25906">MHWETAIEELQKITVTSNSENELVTIKGVHDLQCVGVGTDAAVFRSLQIPNYAFKLYSDDKIEIKEREEYVYNQLGNTSYFPNCHGSGANFLILSFEEGVTLYDCIVKGIHIPERVIEDVDDARDYAKSKGLNPRDIHLKNILLHQGRAKLLDVSEYTQEGNDMRWDYLKKGYYDYYHVLDGRPIPLWVVETVRKWYNQSDRTQFSFQEFAQKVMTLFRFGQ</sequence>
<reference evidence="1" key="1">
    <citation type="submission" date="2021-03" db="EMBL/GenBank/DDBJ databases">
        <title>Bacillus suaedae sp. nov., isolated from Suaeda aralocaspica.</title>
        <authorList>
            <person name="Lei R.F.R."/>
        </authorList>
    </citation>
    <scope>NUCLEOTIDE SEQUENCE</scope>
    <source>
        <strain evidence="1">YZJH907-2</strain>
    </source>
</reference>
<dbReference type="GO" id="GO:0004674">
    <property type="term" value="F:protein serine/threonine kinase activity"/>
    <property type="evidence" value="ECO:0007669"/>
    <property type="project" value="UniProtKB-KW"/>
</dbReference>
<name>A0A940WXZ9_9BACI</name>
<evidence type="ECO:0000313" key="2">
    <source>
        <dbReference type="Proteomes" id="UP000678228"/>
    </source>
</evidence>
<comment type="caution">
    <text evidence="1">The sequence shown here is derived from an EMBL/GenBank/DDBJ whole genome shotgun (WGS) entry which is preliminary data.</text>
</comment>
<keyword evidence="1" id="KW-0723">Serine/threonine-protein kinase</keyword>
<dbReference type="RefSeq" id="WP_210596131.1">
    <property type="nucleotide sequence ID" value="NZ_JAGKSQ010000002.1"/>
</dbReference>
<dbReference type="Proteomes" id="UP000678228">
    <property type="component" value="Unassembled WGS sequence"/>
</dbReference>
<dbReference type="SUPFAM" id="SSF56112">
    <property type="entry name" value="Protein kinase-like (PK-like)"/>
    <property type="match status" value="1"/>
</dbReference>
<accession>A0A940WXZ9</accession>
<organism evidence="1 2">
    <name type="scientific">Halalkalibacter suaedae</name>
    <dbReference type="NCBI Taxonomy" id="2822140"/>
    <lineage>
        <taxon>Bacteria</taxon>
        <taxon>Bacillati</taxon>
        <taxon>Bacillota</taxon>
        <taxon>Bacilli</taxon>
        <taxon>Bacillales</taxon>
        <taxon>Bacillaceae</taxon>
        <taxon>Halalkalibacter</taxon>
    </lineage>
</organism>
<keyword evidence="1" id="KW-0808">Transferase</keyword>
<dbReference type="AlphaFoldDB" id="A0A940WXZ9"/>
<dbReference type="EMBL" id="JAGKSQ010000002">
    <property type="protein sequence ID" value="MBP3950490.1"/>
    <property type="molecule type" value="Genomic_DNA"/>
</dbReference>
<evidence type="ECO:0000313" key="1">
    <source>
        <dbReference type="EMBL" id="MBP3950490.1"/>
    </source>
</evidence>
<keyword evidence="2" id="KW-1185">Reference proteome</keyword>
<dbReference type="InterPro" id="IPR011009">
    <property type="entry name" value="Kinase-like_dom_sf"/>
</dbReference>
<gene>
    <name evidence="1" type="ORF">J7W16_05040</name>
</gene>
<protein>
    <submittedName>
        <fullName evidence="1">Serine/threonine protein kinase</fullName>
    </submittedName>
</protein>
<keyword evidence="1" id="KW-0418">Kinase</keyword>